<protein>
    <submittedName>
        <fullName evidence="1">Uncharacterized protein</fullName>
    </submittedName>
</protein>
<organism evidence="1 2">
    <name type="scientific">Heterostelium pallidum (strain ATCC 26659 / Pp 5 / PN500)</name>
    <name type="common">Cellular slime mold</name>
    <name type="synonym">Polysphondylium pallidum</name>
    <dbReference type="NCBI Taxonomy" id="670386"/>
    <lineage>
        <taxon>Eukaryota</taxon>
        <taxon>Amoebozoa</taxon>
        <taxon>Evosea</taxon>
        <taxon>Eumycetozoa</taxon>
        <taxon>Dictyostelia</taxon>
        <taxon>Acytosteliales</taxon>
        <taxon>Acytosteliaceae</taxon>
        <taxon>Heterostelium</taxon>
    </lineage>
</organism>
<evidence type="ECO:0000313" key="1">
    <source>
        <dbReference type="EMBL" id="EFA78654.1"/>
    </source>
</evidence>
<name>D3BIN0_HETP5</name>
<dbReference type="InParanoid" id="D3BIN0"/>
<sequence length="818" mass="94922">MDGLQEIEYYDIKSNSTIIEDRDDLQTCISTLKSLILKTFGSLDHKNFSKYNDIYLIAVVLNWIIDRDTKQYNEIKQCISSYFKCFLKYSLNSELNELFISIALNTSLFNDIGVTKYLLTFCSYTDVRDALLHIFFVSIKHTTQFSVDDSQRYSKLNQSLSIESYCLNLISGNQQQNQRSPTKQTKILLLLYIINDNPSLINQLSDYYQDIFLYIDEYLHFNDYLRFFRLLAEHFEVNAKNKLLVKNRLLNNDSKPSVSVVHSVFHRFLSGLDLKSIILSVISVDSKFRLVDETNEAELQTLEFGELMIGAFSISGSGGGIKALESLVLIDIYRQKSVPLPLNLYSHLLEFLQINNFDLDDKLTIKQYNQQRFIQSLVYIYQREEKPMILRTLFKSLCLLESLDSSFIHSVLSPYKQEFQQMILSNRRMVSQLLDSRTAFLIIVSDLIGGHDQIDIVLEMIKQRESWNFKMIELTLCLPSSKESLLGTLTHLDPYMLDLFNKPMNYLLDFEINNVAIFMEYIFTNHLASVVRLKLFHTIGYQLFDKIYKHNPSCITNILVVANLSFYSSFIRNLPAFSYINRFLPENQIVLLFDKYLDTKWKVELSTVSKEFHKCCSNVITNNPNETIRISRRIDHVGSEFCLFKTQPLHLVESELKYIKDDCKSACLDHLESFTFIYDGRRNALPKNLKFIKFVIPRAANTPVELQPLLPTNKNSRLQSIKLYCNNLADHVVKTTLQSLAAIQKSHPKLAIDAYIKQNILSSTINNLSLVTKLQKGSNINITKVKIDHIHQQPRYKVFAVVRPGQQKYFTIGFQIQD</sequence>
<keyword evidence="2" id="KW-1185">Reference proteome</keyword>
<dbReference type="Proteomes" id="UP000001396">
    <property type="component" value="Unassembled WGS sequence"/>
</dbReference>
<gene>
    <name evidence="1" type="ORF">PPL_08109</name>
</gene>
<dbReference type="RefSeq" id="XP_020430778.1">
    <property type="nucleotide sequence ID" value="XM_020578939.1"/>
</dbReference>
<dbReference type="GeneID" id="31363589"/>
<proteinExistence type="predicted"/>
<dbReference type="AlphaFoldDB" id="D3BIN0"/>
<dbReference type="EMBL" id="ADBJ01000037">
    <property type="protein sequence ID" value="EFA78654.1"/>
    <property type="molecule type" value="Genomic_DNA"/>
</dbReference>
<comment type="caution">
    <text evidence="1">The sequence shown here is derived from an EMBL/GenBank/DDBJ whole genome shotgun (WGS) entry which is preliminary data.</text>
</comment>
<evidence type="ECO:0000313" key="2">
    <source>
        <dbReference type="Proteomes" id="UP000001396"/>
    </source>
</evidence>
<reference evidence="1 2" key="1">
    <citation type="journal article" date="2011" name="Genome Res.">
        <title>Phylogeny-wide analysis of social amoeba genomes highlights ancient origins for complex intercellular communication.</title>
        <authorList>
            <person name="Heidel A.J."/>
            <person name="Lawal H.M."/>
            <person name="Felder M."/>
            <person name="Schilde C."/>
            <person name="Helps N.R."/>
            <person name="Tunggal B."/>
            <person name="Rivero F."/>
            <person name="John U."/>
            <person name="Schleicher M."/>
            <person name="Eichinger L."/>
            <person name="Platzer M."/>
            <person name="Noegel A.A."/>
            <person name="Schaap P."/>
            <person name="Gloeckner G."/>
        </authorList>
    </citation>
    <scope>NUCLEOTIDE SEQUENCE [LARGE SCALE GENOMIC DNA]</scope>
    <source>
        <strain evidence="2">ATCC 26659 / Pp 5 / PN500</strain>
    </source>
</reference>
<accession>D3BIN0</accession>